<feature type="transmembrane region" description="Helical" evidence="6">
    <location>
        <begin position="732"/>
        <end position="755"/>
    </location>
</feature>
<evidence type="ECO:0000256" key="3">
    <source>
        <dbReference type="ARBA" id="ARBA00022692"/>
    </source>
</evidence>
<reference evidence="7" key="1">
    <citation type="submission" date="2021-03" db="EMBL/GenBank/DDBJ databases">
        <authorList>
            <person name="Li Z."/>
            <person name="Yang C."/>
        </authorList>
    </citation>
    <scope>NUCLEOTIDE SEQUENCE</scope>
    <source>
        <strain evidence="7">Dzin_1.0</strain>
        <tissue evidence="7">Leaf</tissue>
    </source>
</reference>
<dbReference type="Proteomes" id="UP001085076">
    <property type="component" value="Miscellaneous, Linkage group lg05"/>
</dbReference>
<name>A0A9D5HCL3_9LILI</name>
<dbReference type="CDD" id="cd13132">
    <property type="entry name" value="MATE_eukaryotic"/>
    <property type="match status" value="2"/>
</dbReference>
<dbReference type="InterPro" id="IPR002528">
    <property type="entry name" value="MATE_fam"/>
</dbReference>
<feature type="transmembrane region" description="Helical" evidence="6">
    <location>
        <begin position="579"/>
        <end position="602"/>
    </location>
</feature>
<comment type="similarity">
    <text evidence="2 6">Belongs to the multi antimicrobial extrusion (MATE) (TC 2.A.66.1) family.</text>
</comment>
<comment type="caution">
    <text evidence="7">The sequence shown here is derived from an EMBL/GenBank/DDBJ whole genome shotgun (WGS) entry which is preliminary data.</text>
</comment>
<dbReference type="GO" id="GO:1990961">
    <property type="term" value="P:xenobiotic detoxification by transmembrane export across the plasma membrane"/>
    <property type="evidence" value="ECO:0007669"/>
    <property type="project" value="InterPro"/>
</dbReference>
<feature type="transmembrane region" description="Helical" evidence="6">
    <location>
        <begin position="25"/>
        <end position="50"/>
    </location>
</feature>
<feature type="transmembrane region" description="Helical" evidence="6">
    <location>
        <begin position="98"/>
        <end position="122"/>
    </location>
</feature>
<dbReference type="Pfam" id="PF01554">
    <property type="entry name" value="MatE"/>
    <property type="match status" value="4"/>
</dbReference>
<keyword evidence="3 6" id="KW-0812">Transmembrane</keyword>
<dbReference type="OrthoDB" id="2126698at2759"/>
<accession>A0A9D5HCL3</accession>
<dbReference type="GO" id="GO:0015297">
    <property type="term" value="F:antiporter activity"/>
    <property type="evidence" value="ECO:0007669"/>
    <property type="project" value="InterPro"/>
</dbReference>
<reference evidence="7" key="2">
    <citation type="journal article" date="2022" name="Hortic Res">
        <title>The genome of Dioscorea zingiberensis sheds light on the biosynthesis, origin and evolution of the medicinally important diosgenin saponins.</title>
        <authorList>
            <person name="Li Y."/>
            <person name="Tan C."/>
            <person name="Li Z."/>
            <person name="Guo J."/>
            <person name="Li S."/>
            <person name="Chen X."/>
            <person name="Wang C."/>
            <person name="Dai X."/>
            <person name="Yang H."/>
            <person name="Song W."/>
            <person name="Hou L."/>
            <person name="Xu J."/>
            <person name="Tong Z."/>
            <person name="Xu A."/>
            <person name="Yuan X."/>
            <person name="Wang W."/>
            <person name="Yang Q."/>
            <person name="Chen L."/>
            <person name="Sun Z."/>
            <person name="Wang K."/>
            <person name="Pan B."/>
            <person name="Chen J."/>
            <person name="Bao Y."/>
            <person name="Liu F."/>
            <person name="Qi X."/>
            <person name="Gang D.R."/>
            <person name="Wen J."/>
            <person name="Li J."/>
        </authorList>
    </citation>
    <scope>NUCLEOTIDE SEQUENCE</scope>
    <source>
        <strain evidence="7">Dzin_1.0</strain>
    </source>
</reference>
<dbReference type="GO" id="GO:0016020">
    <property type="term" value="C:membrane"/>
    <property type="evidence" value="ECO:0007669"/>
    <property type="project" value="UniProtKB-SubCell"/>
</dbReference>
<feature type="transmembrane region" description="Helical" evidence="6">
    <location>
        <begin position="813"/>
        <end position="831"/>
    </location>
</feature>
<evidence type="ECO:0000256" key="2">
    <source>
        <dbReference type="ARBA" id="ARBA00010199"/>
    </source>
</evidence>
<feature type="transmembrane region" description="Helical" evidence="6">
    <location>
        <begin position="655"/>
        <end position="679"/>
    </location>
</feature>
<gene>
    <name evidence="7" type="ORF">J5N97_019558</name>
</gene>
<feature type="transmembrane region" description="Helical" evidence="6">
    <location>
        <begin position="218"/>
        <end position="236"/>
    </location>
</feature>
<evidence type="ECO:0000256" key="1">
    <source>
        <dbReference type="ARBA" id="ARBA00004141"/>
    </source>
</evidence>
<evidence type="ECO:0000256" key="5">
    <source>
        <dbReference type="ARBA" id="ARBA00023136"/>
    </source>
</evidence>
<feature type="transmembrane region" description="Helical" evidence="6">
    <location>
        <begin position="257"/>
        <end position="279"/>
    </location>
</feature>
<dbReference type="PANTHER" id="PTHR11206">
    <property type="entry name" value="MULTIDRUG RESISTANCE PROTEIN"/>
    <property type="match status" value="1"/>
</dbReference>
<feature type="transmembrane region" description="Helical" evidence="6">
    <location>
        <begin position="467"/>
        <end position="491"/>
    </location>
</feature>
<keyword evidence="5 6" id="KW-0472">Membrane</keyword>
<feature type="transmembrane region" description="Helical" evidence="6">
    <location>
        <begin position="62"/>
        <end position="86"/>
    </location>
</feature>
<evidence type="ECO:0000313" key="7">
    <source>
        <dbReference type="EMBL" id="KAJ0971599.1"/>
    </source>
</evidence>
<dbReference type="NCBIfam" id="TIGR00797">
    <property type="entry name" value="matE"/>
    <property type="match status" value="1"/>
</dbReference>
<protein>
    <recommendedName>
        <fullName evidence="6">Protein DETOXIFICATION</fullName>
    </recommendedName>
    <alternativeName>
        <fullName evidence="6">Multidrug and toxic compound extrusion protein</fullName>
    </alternativeName>
</protein>
<dbReference type="InterPro" id="IPR045069">
    <property type="entry name" value="MATE_euk"/>
</dbReference>
<proteinExistence type="inferred from homology"/>
<dbReference type="EMBL" id="JAGGNH010000005">
    <property type="protein sequence ID" value="KAJ0971599.1"/>
    <property type="molecule type" value="Genomic_DNA"/>
</dbReference>
<feature type="transmembrane region" description="Helical" evidence="6">
    <location>
        <begin position="361"/>
        <end position="382"/>
    </location>
</feature>
<feature type="transmembrane region" description="Helical" evidence="6">
    <location>
        <begin position="333"/>
        <end position="355"/>
    </location>
</feature>
<feature type="transmembrane region" description="Helical" evidence="6">
    <location>
        <begin position="511"/>
        <end position="532"/>
    </location>
</feature>
<keyword evidence="4 6" id="KW-1133">Transmembrane helix</keyword>
<organism evidence="7 8">
    <name type="scientific">Dioscorea zingiberensis</name>
    <dbReference type="NCBI Taxonomy" id="325984"/>
    <lineage>
        <taxon>Eukaryota</taxon>
        <taxon>Viridiplantae</taxon>
        <taxon>Streptophyta</taxon>
        <taxon>Embryophyta</taxon>
        <taxon>Tracheophyta</taxon>
        <taxon>Spermatophyta</taxon>
        <taxon>Magnoliopsida</taxon>
        <taxon>Liliopsida</taxon>
        <taxon>Dioscoreales</taxon>
        <taxon>Dioscoreaceae</taxon>
        <taxon>Dioscorea</taxon>
    </lineage>
</organism>
<comment type="subcellular location">
    <subcellularLocation>
        <location evidence="1">Membrane</location>
        <topology evidence="1">Multi-pass membrane protein</topology>
    </subcellularLocation>
</comment>
<sequence length="875" mass="95070">MGDFLVEDAQSLGRESVIKEAKKQLYLSGPLIVAGLLEMLIQVISLSFVGHLGELPLSAASMATSFTAVTGLSVLSGVGAAIDTLCGQAYGSEKYHLLGIYLQRAMIITILVSIPLAFIWAFTGEILEAIGQDKEISMAAGLYARCMIPILFADGLLQSHYRCKDTWTGFSREAMHDLSSFIKLAVPSALMICLEFWSFDVLVLLAGFLPNPKLETSVLAICLNIIALTYVIHFGIGASVSTRVSNELGAGRPQSACLAICVAEIIAITEGIIVGSTLILGHRIWGKVYSSDSEVVKYIARMMPLLALSNFIDATQSVLLGTIRGCGQQKLGVVVNLGAFYMIGLPCSVVFAFLSHLKAKGLWLGIICGLFTQVLFILITTLSMNWDNEAKKATNRVNNSIIPMETSSTMVDAIGGRDDEKFGRGHIIIEVKKQLWLSGPLVVANLLEKLIQVISLMFVGHLGELPLSGASMATSFVAVTGFSLLLGMGSALDTLCGQAFGAKQYHLLSVYLQRAILILTLVSIPVAFLWAFTGELLRAIGQNKEISMAAELYTRYMIPTLFAYGILQCHYRFLQAQNIVFPMMLCSGITVICHIFICWILVFKCNIGLKGAAIANSLSYWISVALIVIYVRLSTRCKETWLGFSRDALHDVSSFVKLAIPSTLMICLEFWSFEAVVLLSGLLPNPKLETSVLAICLNSSSLAFMIPFGIGASVSTRVSNELGANHPRKAQLAVFVGEVITVSEGVIVGSALIFGRNIWGKLYSNEKEVVDYVKKMMPFVAISNFIDATQSVLTGTARGCGWQKLGAIVNLGAFYAIGIPSSILLAFYFHLKGKAKKAVDRVNDSINIHLSNIASREELRVNDNYGHQFSNQDQE</sequence>
<keyword evidence="8" id="KW-1185">Reference proteome</keyword>
<dbReference type="GO" id="GO:0042910">
    <property type="term" value="F:xenobiotic transmembrane transporter activity"/>
    <property type="evidence" value="ECO:0007669"/>
    <property type="project" value="InterPro"/>
</dbReference>
<feature type="transmembrane region" description="Helical" evidence="6">
    <location>
        <begin position="553"/>
        <end position="573"/>
    </location>
</feature>
<evidence type="ECO:0000313" key="8">
    <source>
        <dbReference type="Proteomes" id="UP001085076"/>
    </source>
</evidence>
<feature type="transmembrane region" description="Helical" evidence="6">
    <location>
        <begin position="181"/>
        <end position="206"/>
    </location>
</feature>
<dbReference type="AlphaFoldDB" id="A0A9D5HCL3"/>
<feature type="transmembrane region" description="Helical" evidence="6">
    <location>
        <begin position="614"/>
        <end position="635"/>
    </location>
</feature>
<evidence type="ECO:0000256" key="6">
    <source>
        <dbReference type="RuleBase" id="RU004914"/>
    </source>
</evidence>
<feature type="transmembrane region" description="Helical" evidence="6">
    <location>
        <begin position="691"/>
        <end position="712"/>
    </location>
</feature>
<evidence type="ECO:0000256" key="4">
    <source>
        <dbReference type="ARBA" id="ARBA00022989"/>
    </source>
</evidence>